<name>A0AAD7EJY8_9AGAR</name>
<sequence>AIKLIVQQSAGLFIYASTAVKFIQQPDFTPQEQLQIIFTADAAREPGPPTHKLDTLYTQVLQQTPQRNRETIQEIIGSIALLQTQPPALHLARLLALDPGKLRGCLVRLHSVILAPDDNDKGIRLLYPSFFDFL</sequence>
<organism evidence="1 2">
    <name type="scientific">Mycena albidolilacea</name>
    <dbReference type="NCBI Taxonomy" id="1033008"/>
    <lineage>
        <taxon>Eukaryota</taxon>
        <taxon>Fungi</taxon>
        <taxon>Dikarya</taxon>
        <taxon>Basidiomycota</taxon>
        <taxon>Agaricomycotina</taxon>
        <taxon>Agaricomycetes</taxon>
        <taxon>Agaricomycetidae</taxon>
        <taxon>Agaricales</taxon>
        <taxon>Marasmiineae</taxon>
        <taxon>Mycenaceae</taxon>
        <taxon>Mycena</taxon>
    </lineage>
</organism>
<protein>
    <submittedName>
        <fullName evidence="1">Uncharacterized protein</fullName>
    </submittedName>
</protein>
<gene>
    <name evidence="1" type="ORF">DFH08DRAFT_1026095</name>
</gene>
<dbReference type="AlphaFoldDB" id="A0AAD7EJY8"/>
<feature type="non-terminal residue" evidence="1">
    <location>
        <position position="1"/>
    </location>
</feature>
<evidence type="ECO:0000313" key="1">
    <source>
        <dbReference type="EMBL" id="KAJ7328016.1"/>
    </source>
</evidence>
<evidence type="ECO:0000313" key="2">
    <source>
        <dbReference type="Proteomes" id="UP001218218"/>
    </source>
</evidence>
<comment type="caution">
    <text evidence="1">The sequence shown here is derived from an EMBL/GenBank/DDBJ whole genome shotgun (WGS) entry which is preliminary data.</text>
</comment>
<reference evidence="1" key="1">
    <citation type="submission" date="2023-03" db="EMBL/GenBank/DDBJ databases">
        <title>Massive genome expansion in bonnet fungi (Mycena s.s.) driven by repeated elements and novel gene families across ecological guilds.</title>
        <authorList>
            <consortium name="Lawrence Berkeley National Laboratory"/>
            <person name="Harder C.B."/>
            <person name="Miyauchi S."/>
            <person name="Viragh M."/>
            <person name="Kuo A."/>
            <person name="Thoen E."/>
            <person name="Andreopoulos B."/>
            <person name="Lu D."/>
            <person name="Skrede I."/>
            <person name="Drula E."/>
            <person name="Henrissat B."/>
            <person name="Morin E."/>
            <person name="Kohler A."/>
            <person name="Barry K."/>
            <person name="LaButti K."/>
            <person name="Morin E."/>
            <person name="Salamov A."/>
            <person name="Lipzen A."/>
            <person name="Mereny Z."/>
            <person name="Hegedus B."/>
            <person name="Baldrian P."/>
            <person name="Stursova M."/>
            <person name="Weitz H."/>
            <person name="Taylor A."/>
            <person name="Grigoriev I.V."/>
            <person name="Nagy L.G."/>
            <person name="Martin F."/>
            <person name="Kauserud H."/>
        </authorList>
    </citation>
    <scope>NUCLEOTIDE SEQUENCE</scope>
    <source>
        <strain evidence="1">CBHHK002</strain>
    </source>
</reference>
<proteinExistence type="predicted"/>
<feature type="non-terminal residue" evidence="1">
    <location>
        <position position="134"/>
    </location>
</feature>
<dbReference type="EMBL" id="JARIHO010000040">
    <property type="protein sequence ID" value="KAJ7328016.1"/>
    <property type="molecule type" value="Genomic_DNA"/>
</dbReference>
<accession>A0AAD7EJY8</accession>
<dbReference type="Proteomes" id="UP001218218">
    <property type="component" value="Unassembled WGS sequence"/>
</dbReference>
<keyword evidence="2" id="KW-1185">Reference proteome</keyword>